<dbReference type="SUPFAM" id="SSF53474">
    <property type="entry name" value="alpha/beta-Hydrolases"/>
    <property type="match status" value="1"/>
</dbReference>
<dbReference type="EMBL" id="WXEW01000001">
    <property type="protein sequence ID" value="NAS20858.1"/>
    <property type="molecule type" value="Genomic_DNA"/>
</dbReference>
<dbReference type="PANTHER" id="PTHR45763:SF46">
    <property type="entry name" value="AB HYDROLASE-1 DOMAIN-CONTAINING PROTEIN"/>
    <property type="match status" value="1"/>
</dbReference>
<protein>
    <submittedName>
        <fullName evidence="2">Alpha/beta fold hydrolase</fullName>
    </submittedName>
</protein>
<evidence type="ECO:0000313" key="3">
    <source>
        <dbReference type="Proteomes" id="UP000479526"/>
    </source>
</evidence>
<organism evidence="2 3">
    <name type="scientific">Herbidospora solisilvae</name>
    <dbReference type="NCBI Taxonomy" id="2696284"/>
    <lineage>
        <taxon>Bacteria</taxon>
        <taxon>Bacillati</taxon>
        <taxon>Actinomycetota</taxon>
        <taxon>Actinomycetes</taxon>
        <taxon>Streptosporangiales</taxon>
        <taxon>Streptosporangiaceae</taxon>
        <taxon>Herbidospora</taxon>
    </lineage>
</organism>
<reference evidence="2 3" key="1">
    <citation type="submission" date="2020-01" db="EMBL/GenBank/DDBJ databases">
        <title>Herbidospora sp. NEAU-GS84 nov., a novel actinomycete isolated from soil.</title>
        <authorList>
            <person name="Han L."/>
        </authorList>
    </citation>
    <scope>NUCLEOTIDE SEQUENCE [LARGE SCALE GENOMIC DNA]</scope>
    <source>
        <strain evidence="2 3">NEAU-GS84</strain>
    </source>
</reference>
<evidence type="ECO:0000313" key="2">
    <source>
        <dbReference type="EMBL" id="NAS20858.1"/>
    </source>
</evidence>
<dbReference type="PANTHER" id="PTHR45763">
    <property type="entry name" value="HYDROLASE, ALPHA/BETA FOLD FAMILY PROTEIN, EXPRESSED-RELATED"/>
    <property type="match status" value="1"/>
</dbReference>
<comment type="caution">
    <text evidence="2">The sequence shown here is derived from an EMBL/GenBank/DDBJ whole genome shotgun (WGS) entry which is preliminary data.</text>
</comment>
<sequence>MRAVKANPPVKRSLAPVSANLISIRQRWAPRGCRAEAREDWSLFPSWNICDEEVQSTVSGGFDDGRRRGGGTLTVKVETPDGRRLAVEEKGASGGRPVFLLHGTPGSRVGPAPRPSVLYRLGIRLITFDRPGYGESDRHPGRTIASGAADVAAIADRLGLERFAVVGRSGGAPHALACAALLPGRVVRAAALVGLAPKGADGLDWFDGMTASNVREFTFAGVGLPAVAASLGAAAEQIRADPAGKISGLALEAPESDRRTVADIGIRRMLLRNFAEGLRDSSDGWVDDVLAFCSDWTFDPAAIRVPTLVWHGENDVFSPVSHARWLGRRIPGAMLRIGRGVAHFGALDVLPDVLVWLTQDQVG</sequence>
<name>A0A7C9NEH2_9ACTN</name>
<keyword evidence="2" id="KW-0378">Hydrolase</keyword>
<dbReference type="Gene3D" id="3.40.50.1820">
    <property type="entry name" value="alpha/beta hydrolase"/>
    <property type="match status" value="1"/>
</dbReference>
<dbReference type="Proteomes" id="UP000479526">
    <property type="component" value="Unassembled WGS sequence"/>
</dbReference>
<dbReference type="GO" id="GO:0016787">
    <property type="term" value="F:hydrolase activity"/>
    <property type="evidence" value="ECO:0007669"/>
    <property type="project" value="UniProtKB-KW"/>
</dbReference>
<proteinExistence type="predicted"/>
<keyword evidence="3" id="KW-1185">Reference proteome</keyword>
<feature type="domain" description="AB hydrolase-1" evidence="1">
    <location>
        <begin position="97"/>
        <end position="344"/>
    </location>
</feature>
<dbReference type="AlphaFoldDB" id="A0A7C9NEH2"/>
<gene>
    <name evidence="2" type="ORF">GT755_04060</name>
</gene>
<dbReference type="InterPro" id="IPR029058">
    <property type="entry name" value="AB_hydrolase_fold"/>
</dbReference>
<accession>A0A7C9NEH2</accession>
<dbReference type="Pfam" id="PF00561">
    <property type="entry name" value="Abhydrolase_1"/>
    <property type="match status" value="1"/>
</dbReference>
<dbReference type="InterPro" id="IPR000073">
    <property type="entry name" value="AB_hydrolase_1"/>
</dbReference>
<evidence type="ECO:0000259" key="1">
    <source>
        <dbReference type="Pfam" id="PF00561"/>
    </source>
</evidence>